<gene>
    <name evidence="3" type="ORF">FDY93_04660</name>
</gene>
<dbReference type="EMBL" id="VANI01000005">
    <property type="protein sequence ID" value="TLM78564.1"/>
    <property type="molecule type" value="Genomic_DNA"/>
</dbReference>
<organism evidence="3 4">
    <name type="scientific">Microbulbifer harenosus</name>
    <dbReference type="NCBI Taxonomy" id="2576840"/>
    <lineage>
        <taxon>Bacteria</taxon>
        <taxon>Pseudomonadati</taxon>
        <taxon>Pseudomonadota</taxon>
        <taxon>Gammaproteobacteria</taxon>
        <taxon>Cellvibrionales</taxon>
        <taxon>Microbulbiferaceae</taxon>
        <taxon>Microbulbifer</taxon>
    </lineage>
</organism>
<evidence type="ECO:0000313" key="3">
    <source>
        <dbReference type="EMBL" id="TLM78564.1"/>
    </source>
</evidence>
<protein>
    <recommendedName>
        <fullName evidence="5">Helix-turn-helix domain-containing protein</fullName>
    </recommendedName>
</protein>
<feature type="signal peptide" evidence="2">
    <location>
        <begin position="1"/>
        <end position="23"/>
    </location>
</feature>
<keyword evidence="2" id="KW-0732">Signal</keyword>
<evidence type="ECO:0000256" key="2">
    <source>
        <dbReference type="SAM" id="SignalP"/>
    </source>
</evidence>
<accession>A0ABY2UJW5</accession>
<proteinExistence type="predicted"/>
<keyword evidence="4" id="KW-1185">Reference proteome</keyword>
<dbReference type="RefSeq" id="WP_138234595.1">
    <property type="nucleotide sequence ID" value="NZ_CP185860.1"/>
</dbReference>
<evidence type="ECO:0000313" key="4">
    <source>
        <dbReference type="Proteomes" id="UP000306791"/>
    </source>
</evidence>
<evidence type="ECO:0000256" key="1">
    <source>
        <dbReference type="SAM" id="MobiDB-lite"/>
    </source>
</evidence>
<feature type="region of interest" description="Disordered" evidence="1">
    <location>
        <begin position="196"/>
        <end position="252"/>
    </location>
</feature>
<feature type="chain" id="PRO_5045503347" description="Helix-turn-helix domain-containing protein" evidence="2">
    <location>
        <begin position="24"/>
        <end position="252"/>
    </location>
</feature>
<evidence type="ECO:0008006" key="5">
    <source>
        <dbReference type="Google" id="ProtNLM"/>
    </source>
</evidence>
<dbReference type="Proteomes" id="UP000306791">
    <property type="component" value="Unassembled WGS sequence"/>
</dbReference>
<sequence>MRIPFKSTAIAAALMGIVSVPLAWSDDDVPSADTEVVEMANSVPGDQIAGYFNDFFGGEEYSKSVVAGLRDGSIHYVEPLPESTEETVPEGAETETGELPELEDGAEDHVGMGYGNVLITMALAEELAAASAAAALEGEVGLTADESLNEVLRMRQIEGMGWGQIAKDLGVNLGEVISGIRSNRPEKMDQVASVDAKRTMRADARAEKHGKSTIERGPKVERVAKVERPVKPERVEKAERPEKPQRPERPGK</sequence>
<reference evidence="3 4" key="1">
    <citation type="submission" date="2019-05" db="EMBL/GenBank/DDBJ databases">
        <title>Microbulbifer harenosus sp. nov., an alginate-degrading bacterium isolated from coastal sand.</title>
        <authorList>
            <person name="Huang H."/>
            <person name="Mo K."/>
            <person name="Bao S."/>
        </authorList>
    </citation>
    <scope>NUCLEOTIDE SEQUENCE [LARGE SCALE GENOMIC DNA]</scope>
    <source>
        <strain evidence="3 4">HB161719</strain>
    </source>
</reference>
<name>A0ABY2UJW5_9GAMM</name>
<comment type="caution">
    <text evidence="3">The sequence shown here is derived from an EMBL/GenBank/DDBJ whole genome shotgun (WGS) entry which is preliminary data.</text>
</comment>